<gene>
    <name evidence="2" type="ORF">XD72_0638</name>
    <name evidence="3" type="ORF">XE07_1584</name>
</gene>
<dbReference type="Pfam" id="PF01497">
    <property type="entry name" value="Peripla_BP_2"/>
    <property type="match status" value="1"/>
</dbReference>
<dbReference type="PATRIC" id="fig|301375.6.peg.752"/>
<evidence type="ECO:0000313" key="3">
    <source>
        <dbReference type="EMBL" id="KUK95801.1"/>
    </source>
</evidence>
<reference evidence="3" key="1">
    <citation type="journal article" date="2015" name="MBio">
        <title>Genome-resolved metagenomic analysis reveals roles for candidate phyla and other microbial community members in biogeochemical transformations in oil reservoirs.</title>
        <authorList>
            <person name="Hu P."/>
            <person name="Tom L."/>
            <person name="Singh A."/>
            <person name="Thomas B.C."/>
            <person name="Baker B.J."/>
            <person name="Piceno Y.M."/>
            <person name="Andersen G.L."/>
            <person name="Banfield J.F."/>
        </authorList>
    </citation>
    <scope>NUCLEOTIDE SEQUENCE [LARGE SCALE GENOMIC DNA]</scope>
    <source>
        <strain evidence="3">56_747</strain>
    </source>
</reference>
<accession>A0A101FV13</accession>
<dbReference type="EMBL" id="LGFT01000011">
    <property type="protein sequence ID" value="KUK44932.1"/>
    <property type="molecule type" value="Genomic_DNA"/>
</dbReference>
<sequence length="335" mass="37410">MNRKISGGVLLVLMLLSCSGIVEGTETITIIDGMNRSVEVPCQPERIVSTTASASELICIFGDMDDIVGRDEYSTFPPGLEDIPVVGSYSKTTNVELALDLNPDVVISDTSMLPETIEQIEEAGVPVVIVGMNCQLDSIMYNIRVVGKMMDDRVKAEELTEFIQGYVDLIQERTENLDDDEKPLVYHECREYKSNAAGTPKDEHINLAGGINIAHDESVERPIVSAEWVLENDPEIIITRVSGTDLATEEVLKAKRDEILSRPGLKETAAVQNGEVYVYHPFLRRGPRLVGYLLYMGKWFHPDLFEDVDPAAVEQEMLRKFYGMDMEGTWAYPEI</sequence>
<dbReference type="InterPro" id="IPR050902">
    <property type="entry name" value="ABC_Transporter_SBP"/>
</dbReference>
<dbReference type="SUPFAM" id="SSF53807">
    <property type="entry name" value="Helical backbone' metal receptor"/>
    <property type="match status" value="1"/>
</dbReference>
<evidence type="ECO:0000313" key="2">
    <source>
        <dbReference type="EMBL" id="KUK44932.1"/>
    </source>
</evidence>
<dbReference type="AlphaFoldDB" id="A0A101FV13"/>
<dbReference type="InterPro" id="IPR002491">
    <property type="entry name" value="ABC_transptr_periplasmic_BD"/>
</dbReference>
<dbReference type="Proteomes" id="UP000057043">
    <property type="component" value="Unassembled WGS sequence"/>
</dbReference>
<feature type="domain" description="Fe/B12 periplasmic-binding" evidence="1">
    <location>
        <begin position="46"/>
        <end position="308"/>
    </location>
</feature>
<comment type="caution">
    <text evidence="2">The sequence shown here is derived from an EMBL/GenBank/DDBJ whole genome shotgun (WGS) entry which is preliminary data.</text>
</comment>
<dbReference type="PANTHER" id="PTHR30535">
    <property type="entry name" value="VITAMIN B12-BINDING PROTEIN"/>
    <property type="match status" value="1"/>
</dbReference>
<proteinExistence type="predicted"/>
<name>A0A101FV13_9EURY</name>
<dbReference type="PROSITE" id="PS51257">
    <property type="entry name" value="PROKAR_LIPOPROTEIN"/>
    <property type="match status" value="1"/>
</dbReference>
<dbReference type="Proteomes" id="UP000053961">
    <property type="component" value="Unassembled WGS sequence"/>
</dbReference>
<protein>
    <submittedName>
        <fullName evidence="2">Periplasmic binding protein</fullName>
    </submittedName>
</protein>
<evidence type="ECO:0000313" key="5">
    <source>
        <dbReference type="Proteomes" id="UP000057043"/>
    </source>
</evidence>
<organism evidence="2 5">
    <name type="scientific">Methanothrix harundinacea</name>
    <dbReference type="NCBI Taxonomy" id="301375"/>
    <lineage>
        <taxon>Archaea</taxon>
        <taxon>Methanobacteriati</taxon>
        <taxon>Methanobacteriota</taxon>
        <taxon>Stenosarchaea group</taxon>
        <taxon>Methanomicrobia</taxon>
        <taxon>Methanotrichales</taxon>
        <taxon>Methanotrichaceae</taxon>
        <taxon>Methanothrix</taxon>
    </lineage>
</organism>
<dbReference type="Gene3D" id="3.40.50.1980">
    <property type="entry name" value="Nitrogenase molybdenum iron protein domain"/>
    <property type="match status" value="2"/>
</dbReference>
<evidence type="ECO:0000313" key="4">
    <source>
        <dbReference type="Proteomes" id="UP000053961"/>
    </source>
</evidence>
<dbReference type="PANTHER" id="PTHR30535:SF34">
    <property type="entry name" value="MOLYBDATE-BINDING PROTEIN MOLA"/>
    <property type="match status" value="1"/>
</dbReference>
<evidence type="ECO:0000259" key="1">
    <source>
        <dbReference type="PROSITE" id="PS50983"/>
    </source>
</evidence>
<reference evidence="4 5" key="2">
    <citation type="journal article" date="2015" name="MBio">
        <title>Genome-Resolved Metagenomic Analysis Reveals Roles for Candidate Phyla and Other Microbial Community Members in Biogeochemical Transformations in Oil Reservoirs.</title>
        <authorList>
            <person name="Hu P."/>
            <person name="Tom L."/>
            <person name="Singh A."/>
            <person name="Thomas B.C."/>
            <person name="Baker B.J."/>
            <person name="Piceno Y.M."/>
            <person name="Andersen G.L."/>
            <person name="Banfield J.F."/>
        </authorList>
    </citation>
    <scope>NUCLEOTIDE SEQUENCE [LARGE SCALE GENOMIC DNA]</scope>
    <source>
        <strain evidence="2">57_489</strain>
    </source>
</reference>
<dbReference type="EMBL" id="LGHB01000026">
    <property type="protein sequence ID" value="KUK95801.1"/>
    <property type="molecule type" value="Genomic_DNA"/>
</dbReference>
<dbReference type="PROSITE" id="PS50983">
    <property type="entry name" value="FE_B12_PBP"/>
    <property type="match status" value="1"/>
</dbReference>